<feature type="compositionally biased region" description="Polar residues" evidence="1">
    <location>
        <begin position="79"/>
        <end position="88"/>
    </location>
</feature>
<reference evidence="3" key="1">
    <citation type="submission" date="2018-05" db="EMBL/GenBank/DDBJ databases">
        <title>Draft genome sequence of Stemphylium lycopersici strain CIDEFI 213.</title>
        <authorList>
            <person name="Medina R."/>
            <person name="Franco M.E.E."/>
            <person name="Lucentini C.G."/>
            <person name="Saparrat M.C.N."/>
            <person name="Balatti P.A."/>
        </authorList>
    </citation>
    <scope>NUCLEOTIDE SEQUENCE [LARGE SCALE GENOMIC DNA]</scope>
    <source>
        <strain evidence="3">CIDEFI 213</strain>
    </source>
</reference>
<feature type="region of interest" description="Disordered" evidence="1">
    <location>
        <begin position="78"/>
        <end position="109"/>
    </location>
</feature>
<dbReference type="AlphaFoldDB" id="A0A364N4W8"/>
<protein>
    <submittedName>
        <fullName evidence="2">Uncharacterized protein</fullName>
    </submittedName>
</protein>
<dbReference type="Proteomes" id="UP000249619">
    <property type="component" value="Unassembled WGS sequence"/>
</dbReference>
<organism evidence="2 3">
    <name type="scientific">Stemphylium lycopersici</name>
    <name type="common">Tomato gray leaf spot disease fungus</name>
    <name type="synonym">Thyrospora lycopersici</name>
    <dbReference type="NCBI Taxonomy" id="183478"/>
    <lineage>
        <taxon>Eukaryota</taxon>
        <taxon>Fungi</taxon>
        <taxon>Dikarya</taxon>
        <taxon>Ascomycota</taxon>
        <taxon>Pezizomycotina</taxon>
        <taxon>Dothideomycetes</taxon>
        <taxon>Pleosporomycetidae</taxon>
        <taxon>Pleosporales</taxon>
        <taxon>Pleosporineae</taxon>
        <taxon>Pleosporaceae</taxon>
        <taxon>Stemphylium</taxon>
    </lineage>
</organism>
<gene>
    <name evidence="2" type="ORF">DDE83_004273</name>
</gene>
<proteinExistence type="predicted"/>
<sequence length="109" mass="11690">MTATTIIAAVATNQHDHTVGHCRAQRQALYSCSEHCEGAPAQPLPKPIVSTAQRGEDDWTESQEELGRWGMQAIEATKADTSQATIPNEIQGGGLKFEDVEGRSTGIAK</sequence>
<name>A0A364N4W8_STELY</name>
<accession>A0A364N4W8</accession>
<dbReference type="EMBL" id="QGDH01000052">
    <property type="protein sequence ID" value="RAR12144.1"/>
    <property type="molecule type" value="Genomic_DNA"/>
</dbReference>
<keyword evidence="3" id="KW-1185">Reference proteome</keyword>
<evidence type="ECO:0000313" key="3">
    <source>
        <dbReference type="Proteomes" id="UP000249619"/>
    </source>
</evidence>
<comment type="caution">
    <text evidence="2">The sequence shown here is derived from an EMBL/GenBank/DDBJ whole genome shotgun (WGS) entry which is preliminary data.</text>
</comment>
<evidence type="ECO:0000256" key="1">
    <source>
        <dbReference type="SAM" id="MobiDB-lite"/>
    </source>
</evidence>
<evidence type="ECO:0000313" key="2">
    <source>
        <dbReference type="EMBL" id="RAR12144.1"/>
    </source>
</evidence>